<evidence type="ECO:0000256" key="2">
    <source>
        <dbReference type="ARBA" id="ARBA00022448"/>
    </source>
</evidence>
<dbReference type="InterPro" id="IPR050095">
    <property type="entry name" value="ECF_ABC_transporter_ATP-bd"/>
</dbReference>
<name>A0A0D0H3G6_LEVBR</name>
<dbReference type="Proteomes" id="UP000785759">
    <property type="component" value="Unassembled WGS sequence"/>
</dbReference>
<evidence type="ECO:0000256" key="3">
    <source>
        <dbReference type="ARBA" id="ARBA00022741"/>
    </source>
</evidence>
<evidence type="ECO:0000313" key="8">
    <source>
        <dbReference type="Proteomes" id="UP000307074"/>
    </source>
</evidence>
<protein>
    <submittedName>
        <fullName evidence="7">ABC transporter</fullName>
    </submittedName>
    <submittedName>
        <fullName evidence="6">ABC-type cobalt transport system ATPase component</fullName>
    </submittedName>
</protein>
<dbReference type="Gene3D" id="3.40.50.300">
    <property type="entry name" value="P-loop containing nucleotide triphosphate hydrolases"/>
    <property type="match status" value="1"/>
</dbReference>
<dbReference type="InterPro" id="IPR003439">
    <property type="entry name" value="ABC_transporter-like_ATP-bd"/>
</dbReference>
<evidence type="ECO:0000256" key="1">
    <source>
        <dbReference type="ARBA" id="ARBA00005417"/>
    </source>
</evidence>
<dbReference type="PROSITE" id="PS50893">
    <property type="entry name" value="ABC_TRANSPORTER_2"/>
    <property type="match status" value="1"/>
</dbReference>
<dbReference type="GO" id="GO:0016887">
    <property type="term" value="F:ATP hydrolysis activity"/>
    <property type="evidence" value="ECO:0007669"/>
    <property type="project" value="InterPro"/>
</dbReference>
<keyword evidence="4" id="KW-0067">ATP-binding</keyword>
<keyword evidence="2" id="KW-0813">Transport</keyword>
<evidence type="ECO:0000313" key="7">
    <source>
        <dbReference type="EMBL" id="TOZ03937.1"/>
    </source>
</evidence>
<dbReference type="Proteomes" id="UP000307074">
    <property type="component" value="Chromosome"/>
</dbReference>
<gene>
    <name evidence="7" type="ORF">DIS17_07080</name>
    <name evidence="6" type="ORF">UCCLBBS449_1545</name>
</gene>
<dbReference type="SUPFAM" id="SSF52540">
    <property type="entry name" value="P-loop containing nucleoside triphosphate hydrolases"/>
    <property type="match status" value="1"/>
</dbReference>
<reference evidence="6 8" key="2">
    <citation type="submission" date="2018-07" db="EMBL/GenBank/DDBJ databases">
        <authorList>
            <person name="Feyereisen M."/>
        </authorList>
    </citation>
    <scope>NUCLEOTIDE SEQUENCE [LARGE SCALE GENOMIC DNA]</scope>
    <source>
        <strain evidence="6 8">UCCLBBS449</strain>
    </source>
</reference>
<keyword evidence="3" id="KW-0547">Nucleotide-binding</keyword>
<sequence>MDITNFSYQLPDKRQLFQDLSISFVPGQINILLGVNGVGKSTLLDFIAGVSPNKQAAAFHDFPPMQQVAYQMQGVPFTGATTVLQTLQMMLELDDPSLSVTAADLPATLQPIAHTKFRHLSGGQRRLVMLEGVCHLQRQLYLFDEPESGLDVKVAAQVMHQICQLPAAGKTVILTTHQFENLPVDQTHIALLANQRCVFSGSPQELMALTQTTSLQAAYLQADM</sequence>
<dbReference type="GO" id="GO:0005524">
    <property type="term" value="F:ATP binding"/>
    <property type="evidence" value="ECO:0007669"/>
    <property type="project" value="UniProtKB-KW"/>
</dbReference>
<evidence type="ECO:0000256" key="4">
    <source>
        <dbReference type="ARBA" id="ARBA00022840"/>
    </source>
</evidence>
<dbReference type="PANTHER" id="PTHR43553">
    <property type="entry name" value="HEAVY METAL TRANSPORTER"/>
    <property type="match status" value="1"/>
</dbReference>
<dbReference type="InterPro" id="IPR027417">
    <property type="entry name" value="P-loop_NTPase"/>
</dbReference>
<organism evidence="6 8">
    <name type="scientific">Levilactobacillus brevis</name>
    <name type="common">Lactobacillus brevis</name>
    <dbReference type="NCBI Taxonomy" id="1580"/>
    <lineage>
        <taxon>Bacteria</taxon>
        <taxon>Bacillati</taxon>
        <taxon>Bacillota</taxon>
        <taxon>Bacilli</taxon>
        <taxon>Lactobacillales</taxon>
        <taxon>Lactobacillaceae</taxon>
        <taxon>Levilactobacillus</taxon>
    </lineage>
</organism>
<dbReference type="GO" id="GO:0043190">
    <property type="term" value="C:ATP-binding cassette (ABC) transporter complex"/>
    <property type="evidence" value="ECO:0007669"/>
    <property type="project" value="TreeGrafter"/>
</dbReference>
<dbReference type="Pfam" id="PF00005">
    <property type="entry name" value="ABC_tran"/>
    <property type="match status" value="1"/>
</dbReference>
<proteinExistence type="inferred from homology"/>
<accession>A0A0D0H3G6</accession>
<feature type="domain" description="ABC transporter" evidence="5">
    <location>
        <begin position="1"/>
        <end position="219"/>
    </location>
</feature>
<dbReference type="RefSeq" id="WP_042521242.1">
    <property type="nucleotide sequence ID" value="NZ_CP019750.1"/>
</dbReference>
<dbReference type="EMBL" id="QFDK01000007">
    <property type="protein sequence ID" value="TOZ03937.1"/>
    <property type="molecule type" value="Genomic_DNA"/>
</dbReference>
<dbReference type="EMBL" id="CP031198">
    <property type="protein sequence ID" value="QCZ53484.1"/>
    <property type="molecule type" value="Genomic_DNA"/>
</dbReference>
<dbReference type="SMART" id="SM00382">
    <property type="entry name" value="AAA"/>
    <property type="match status" value="1"/>
</dbReference>
<comment type="similarity">
    <text evidence="1">Belongs to the ABC transporter superfamily.</text>
</comment>
<dbReference type="CDD" id="cd00267">
    <property type="entry name" value="ABC_ATPase"/>
    <property type="match status" value="1"/>
</dbReference>
<evidence type="ECO:0000259" key="5">
    <source>
        <dbReference type="PROSITE" id="PS50893"/>
    </source>
</evidence>
<dbReference type="AlphaFoldDB" id="A0A0D0H3G6"/>
<dbReference type="GO" id="GO:0042626">
    <property type="term" value="F:ATPase-coupled transmembrane transporter activity"/>
    <property type="evidence" value="ECO:0007669"/>
    <property type="project" value="TreeGrafter"/>
</dbReference>
<evidence type="ECO:0000313" key="6">
    <source>
        <dbReference type="EMBL" id="QCZ53484.1"/>
    </source>
</evidence>
<reference evidence="7" key="1">
    <citation type="submission" date="2018-05" db="EMBL/GenBank/DDBJ databases">
        <title>Genome Comparison of Lactic Acid Bacteria Isolated from non-Wheat Sourdough.</title>
        <authorList>
            <person name="Rice T."/>
            <person name="Axel C."/>
            <person name="Lynch K.M."/>
            <person name="Benz C."/>
            <person name="Arendt E.K."/>
            <person name="Coffey A."/>
        </authorList>
    </citation>
    <scope>NUCLEOTIDE SEQUENCE</scope>
    <source>
        <strain evidence="7">TR055</strain>
    </source>
</reference>
<dbReference type="InterPro" id="IPR003593">
    <property type="entry name" value="AAA+_ATPase"/>
</dbReference>